<accession>A6HC22</accession>
<reference evidence="2" key="1">
    <citation type="submission" date="2005-09" db="EMBL/GenBank/DDBJ databases">
        <authorList>
            <person name="Mural R.J."/>
            <person name="Li P.W."/>
            <person name="Adams M.D."/>
            <person name="Amanatides P.G."/>
            <person name="Baden-Tillson H."/>
            <person name="Barnstead M."/>
            <person name="Chin S.H."/>
            <person name="Dew I."/>
            <person name="Evans C.A."/>
            <person name="Ferriera S."/>
            <person name="Flanigan M."/>
            <person name="Fosler C."/>
            <person name="Glodek A."/>
            <person name="Gu Z."/>
            <person name="Holt R.A."/>
            <person name="Jennings D."/>
            <person name="Kraft C.L."/>
            <person name="Lu F."/>
            <person name="Nguyen T."/>
            <person name="Nusskern D.R."/>
            <person name="Pfannkoch C.M."/>
            <person name="Sitter C."/>
            <person name="Sutton G.G."/>
            <person name="Venter J.C."/>
            <person name="Wang Z."/>
            <person name="Woodage T."/>
            <person name="Zheng X.H."/>
            <person name="Zhong F."/>
        </authorList>
    </citation>
    <scope>NUCLEOTIDE SEQUENCE [LARGE SCALE GENOMIC DNA]</scope>
    <source>
        <strain>BN</strain>
        <strain evidence="2">Sprague-Dawley</strain>
    </source>
</reference>
<name>A6HC22_RAT</name>
<dbReference type="AlphaFoldDB" id="A6HC22"/>
<gene>
    <name evidence="1" type="ORF">rCG_61462</name>
</gene>
<sequence length="98" mass="11131">MERLRKNEPGNRDHVTYLTLSASISLMEISVTPGGQRIVRVWCRRLSAPHLSVVNNYTTFNPFSMYFQSVLTSSQMPQTASVVVPSLQVKILNLRDIH</sequence>
<dbReference type="Proteomes" id="UP000234681">
    <property type="component" value="Chromosome 6"/>
</dbReference>
<evidence type="ECO:0000313" key="2">
    <source>
        <dbReference type="Proteomes" id="UP000234681"/>
    </source>
</evidence>
<proteinExistence type="predicted"/>
<protein>
    <submittedName>
        <fullName evidence="1">RCG61462</fullName>
    </submittedName>
</protein>
<organism evidence="1 2">
    <name type="scientific">Rattus norvegicus</name>
    <name type="common">Rat</name>
    <dbReference type="NCBI Taxonomy" id="10116"/>
    <lineage>
        <taxon>Eukaryota</taxon>
        <taxon>Metazoa</taxon>
        <taxon>Chordata</taxon>
        <taxon>Craniata</taxon>
        <taxon>Vertebrata</taxon>
        <taxon>Euteleostomi</taxon>
        <taxon>Mammalia</taxon>
        <taxon>Eutheria</taxon>
        <taxon>Euarchontoglires</taxon>
        <taxon>Glires</taxon>
        <taxon>Rodentia</taxon>
        <taxon>Myomorpha</taxon>
        <taxon>Muroidea</taxon>
        <taxon>Muridae</taxon>
        <taxon>Murinae</taxon>
        <taxon>Rattus</taxon>
    </lineage>
</organism>
<evidence type="ECO:0000313" key="1">
    <source>
        <dbReference type="EMBL" id="EDM03577.1"/>
    </source>
</evidence>
<dbReference type="EMBL" id="CH473947">
    <property type="protein sequence ID" value="EDM03577.1"/>
    <property type="molecule type" value="Genomic_DNA"/>
</dbReference>